<dbReference type="PROSITE" id="PS51352">
    <property type="entry name" value="THIOREDOXIN_2"/>
    <property type="match status" value="1"/>
</dbReference>
<dbReference type="SUPFAM" id="SSF52833">
    <property type="entry name" value="Thioredoxin-like"/>
    <property type="match status" value="1"/>
</dbReference>
<feature type="domain" description="Thioredoxin" evidence="2">
    <location>
        <begin position="8"/>
        <end position="157"/>
    </location>
</feature>
<evidence type="ECO:0000259" key="2">
    <source>
        <dbReference type="PROSITE" id="PS51352"/>
    </source>
</evidence>
<reference evidence="4" key="1">
    <citation type="journal article" date="2019" name="Int. J. Syst. Evol. Microbiol.">
        <title>The Global Catalogue of Microorganisms (GCM) 10K type strain sequencing project: providing services to taxonomists for standard genome sequencing and annotation.</title>
        <authorList>
            <consortium name="The Broad Institute Genomics Platform"/>
            <consortium name="The Broad Institute Genome Sequencing Center for Infectious Disease"/>
            <person name="Wu L."/>
            <person name="Ma J."/>
        </authorList>
    </citation>
    <scope>NUCLEOTIDE SEQUENCE [LARGE SCALE GENOMIC DNA]</scope>
    <source>
        <strain evidence="4">NBRC 102407</strain>
    </source>
</reference>
<sequence length="157" mass="16365">MMKPTLAALLLALATSAGAATDAGSFTLLDRHAAKAVTAPRSDARPTVVALWASDCAYCKQNLRTLAGLAKANPQLRIVTVAAELPTADTQPAIDKTGVKSERLAYGDDVPEALAYAIDPNWRGELPRTYLFDGKGGIQARSGVIDAAGFKAALGLK</sequence>
<accession>A0ABQ6FDB4</accession>
<evidence type="ECO:0000313" key="3">
    <source>
        <dbReference type="EMBL" id="GLT23222.1"/>
    </source>
</evidence>
<feature type="signal peptide" evidence="1">
    <location>
        <begin position="1"/>
        <end position="19"/>
    </location>
</feature>
<evidence type="ECO:0000256" key="1">
    <source>
        <dbReference type="SAM" id="SignalP"/>
    </source>
</evidence>
<evidence type="ECO:0000313" key="4">
    <source>
        <dbReference type="Proteomes" id="UP001157167"/>
    </source>
</evidence>
<keyword evidence="1" id="KW-0732">Signal</keyword>
<feature type="chain" id="PRO_5047322389" description="Thioredoxin domain-containing protein" evidence="1">
    <location>
        <begin position="20"/>
        <end position="157"/>
    </location>
</feature>
<dbReference type="InterPro" id="IPR013766">
    <property type="entry name" value="Thioredoxin_domain"/>
</dbReference>
<organism evidence="3 4">
    <name type="scientific">Zoogloea oryzae</name>
    <dbReference type="NCBI Taxonomy" id="310767"/>
    <lineage>
        <taxon>Bacteria</taxon>
        <taxon>Pseudomonadati</taxon>
        <taxon>Pseudomonadota</taxon>
        <taxon>Betaproteobacteria</taxon>
        <taxon>Rhodocyclales</taxon>
        <taxon>Zoogloeaceae</taxon>
        <taxon>Zoogloea</taxon>
    </lineage>
</organism>
<proteinExistence type="predicted"/>
<dbReference type="InterPro" id="IPR036249">
    <property type="entry name" value="Thioredoxin-like_sf"/>
</dbReference>
<name>A0ABQ6FDB4_9RHOO</name>
<dbReference type="Proteomes" id="UP001157167">
    <property type="component" value="Unassembled WGS sequence"/>
</dbReference>
<gene>
    <name evidence="3" type="ORF">GCM10007933_26850</name>
</gene>
<protein>
    <recommendedName>
        <fullName evidence="2">Thioredoxin domain-containing protein</fullName>
    </recommendedName>
</protein>
<dbReference type="Gene3D" id="3.40.30.10">
    <property type="entry name" value="Glutaredoxin"/>
    <property type="match status" value="1"/>
</dbReference>
<comment type="caution">
    <text evidence="3">The sequence shown here is derived from an EMBL/GenBank/DDBJ whole genome shotgun (WGS) entry which is preliminary data.</text>
</comment>
<keyword evidence="4" id="KW-1185">Reference proteome</keyword>
<dbReference type="EMBL" id="BSPX01000041">
    <property type="protein sequence ID" value="GLT23222.1"/>
    <property type="molecule type" value="Genomic_DNA"/>
</dbReference>